<dbReference type="Proteomes" id="UP000244336">
    <property type="component" value="Chromosome 5"/>
</dbReference>
<dbReference type="Gramene" id="PUZ56539">
    <property type="protein sequence ID" value="PUZ56539"/>
    <property type="gene ID" value="GQ55_5G326900"/>
</dbReference>
<dbReference type="Gramene" id="PUZ56538">
    <property type="protein sequence ID" value="PUZ56538"/>
    <property type="gene ID" value="GQ55_5G326800"/>
</dbReference>
<protein>
    <submittedName>
        <fullName evidence="3">Uncharacterized protein</fullName>
    </submittedName>
</protein>
<dbReference type="EMBL" id="CM009753">
    <property type="protein sequence ID" value="PUZ56538.1"/>
    <property type="molecule type" value="Genomic_DNA"/>
</dbReference>
<accession>A0A2T7DLT9</accession>
<keyword evidence="4" id="KW-1185">Reference proteome</keyword>
<feature type="region of interest" description="Disordered" evidence="1">
    <location>
        <begin position="125"/>
        <end position="160"/>
    </location>
</feature>
<name>A0A2T7DLT9_9POAL</name>
<evidence type="ECO:0000313" key="2">
    <source>
        <dbReference type="EMBL" id="PUZ56538.1"/>
    </source>
</evidence>
<reference evidence="3 4" key="1">
    <citation type="submission" date="2018-04" db="EMBL/GenBank/DDBJ databases">
        <title>WGS assembly of Panicum hallii var. hallii HAL2.</title>
        <authorList>
            <person name="Lovell J."/>
            <person name="Jenkins J."/>
            <person name="Lowry D."/>
            <person name="Mamidi S."/>
            <person name="Sreedasyam A."/>
            <person name="Weng X."/>
            <person name="Barry K."/>
            <person name="Bonette J."/>
            <person name="Campitelli B."/>
            <person name="Daum C."/>
            <person name="Gordon S."/>
            <person name="Gould B."/>
            <person name="Lipzen A."/>
            <person name="MacQueen A."/>
            <person name="Palacio-Mejia J."/>
            <person name="Plott C."/>
            <person name="Shakirov E."/>
            <person name="Shu S."/>
            <person name="Yoshinaga Y."/>
            <person name="Zane M."/>
            <person name="Rokhsar D."/>
            <person name="Grimwood J."/>
            <person name="Schmutz J."/>
            <person name="Juenger T."/>
        </authorList>
    </citation>
    <scope>NUCLEOTIDE SEQUENCE [LARGE SCALE GENOMIC DNA]</scope>
    <source>
        <strain evidence="4">cv. HAL2</strain>
        <strain evidence="3">HAL2</strain>
    </source>
</reference>
<dbReference type="EMBL" id="CM009753">
    <property type="protein sequence ID" value="PUZ56539.1"/>
    <property type="molecule type" value="Genomic_DNA"/>
</dbReference>
<evidence type="ECO:0000256" key="1">
    <source>
        <dbReference type="SAM" id="MobiDB-lite"/>
    </source>
</evidence>
<dbReference type="AlphaFoldDB" id="A0A2T7DLT9"/>
<proteinExistence type="predicted"/>
<evidence type="ECO:0000313" key="3">
    <source>
        <dbReference type="EMBL" id="PUZ56539.1"/>
    </source>
</evidence>
<evidence type="ECO:0000313" key="4">
    <source>
        <dbReference type="Proteomes" id="UP000244336"/>
    </source>
</evidence>
<organism evidence="3 4">
    <name type="scientific">Panicum hallii var. hallii</name>
    <dbReference type="NCBI Taxonomy" id="1504633"/>
    <lineage>
        <taxon>Eukaryota</taxon>
        <taxon>Viridiplantae</taxon>
        <taxon>Streptophyta</taxon>
        <taxon>Embryophyta</taxon>
        <taxon>Tracheophyta</taxon>
        <taxon>Spermatophyta</taxon>
        <taxon>Magnoliopsida</taxon>
        <taxon>Liliopsida</taxon>
        <taxon>Poales</taxon>
        <taxon>Poaceae</taxon>
        <taxon>PACMAD clade</taxon>
        <taxon>Panicoideae</taxon>
        <taxon>Panicodae</taxon>
        <taxon>Paniceae</taxon>
        <taxon>Panicinae</taxon>
        <taxon>Panicum</taxon>
        <taxon>Panicum sect. Panicum</taxon>
    </lineage>
</organism>
<sequence length="373" mass="39142">MQPCRSRSRARLTPMSAHACSRVARAHSEPQTHAYTGPVLQLHLCAPRCTPPAPALRPSQAAGVASHVPCTGAAYAAPSHARVHAPAMPESSCVGLLLRSARPARSALAPACLACLRSPTPRAPPALAPAEPSQPHTCCASHQLQPSRRAAAHSRAEPHAASSLGTPLFLESERLCVVPGSSMNSTAPSTTSACCRSPSTSAAPGFTLAPAPPRPHARCPLRPSEPHPLASLGHLRAACRAPARQPPRLRPPRLRIPRSCAPCRAEPLAPPALLARAHAVCRRVPPAPAASRARLGRASAPARAWSRTPPVRRQPLALQRRPALPRLRCALARAAAAAACLPRPACAWAQLCAPRASAWAGLRPDLAPHQRQL</sequence>
<gene>
    <name evidence="2" type="ORF">GQ55_5G326800</name>
    <name evidence="3" type="ORF">GQ55_5G326900</name>
</gene>